<evidence type="ECO:0000313" key="1">
    <source>
        <dbReference type="EMBL" id="MDT0307074.1"/>
    </source>
</evidence>
<protein>
    <submittedName>
        <fullName evidence="1">GNAT family N-acetyltransferase</fullName>
    </submittedName>
</protein>
<dbReference type="EMBL" id="JAVREN010000009">
    <property type="protein sequence ID" value="MDT0307074.1"/>
    <property type="molecule type" value="Genomic_DNA"/>
</dbReference>
<proteinExistence type="predicted"/>
<gene>
    <name evidence="1" type="ORF">RM780_08870</name>
</gene>
<reference evidence="2" key="1">
    <citation type="submission" date="2023-07" db="EMBL/GenBank/DDBJ databases">
        <title>30 novel species of actinomycetes from the DSMZ collection.</title>
        <authorList>
            <person name="Nouioui I."/>
        </authorList>
    </citation>
    <scope>NUCLEOTIDE SEQUENCE [LARGE SCALE GENOMIC DNA]</scope>
    <source>
        <strain evidence="2">DSM 44917</strain>
    </source>
</reference>
<dbReference type="Gene3D" id="3.40.630.30">
    <property type="match status" value="2"/>
</dbReference>
<dbReference type="SUPFAM" id="SSF55729">
    <property type="entry name" value="Acyl-CoA N-acyltransferases (Nat)"/>
    <property type="match status" value="1"/>
</dbReference>
<dbReference type="InterPro" id="IPR016181">
    <property type="entry name" value="Acyl_CoA_acyltransferase"/>
</dbReference>
<evidence type="ECO:0000313" key="2">
    <source>
        <dbReference type="Proteomes" id="UP001183388"/>
    </source>
</evidence>
<keyword evidence="2" id="KW-1185">Reference proteome</keyword>
<accession>A0ABU2L6A6</accession>
<dbReference type="RefSeq" id="WP_311630092.1">
    <property type="nucleotide sequence ID" value="NZ_JAVREN010000009.1"/>
</dbReference>
<comment type="caution">
    <text evidence="1">The sequence shown here is derived from an EMBL/GenBank/DDBJ whole genome shotgun (WGS) entry which is preliminary data.</text>
</comment>
<sequence length="112" mass="12152">MTLRPARREEVPGIVAMPADDALGATRENPAELGPCPAAFQRIDADPRQHLLVGECAGRVVGSLQLSIPHGLSRQDCALVRLTSDNARADAHRFYQRLGFRATHVGFELPLA</sequence>
<organism evidence="1 2">
    <name type="scientific">Streptomyces boetiae</name>
    <dbReference type="NCBI Taxonomy" id="3075541"/>
    <lineage>
        <taxon>Bacteria</taxon>
        <taxon>Bacillati</taxon>
        <taxon>Actinomycetota</taxon>
        <taxon>Actinomycetes</taxon>
        <taxon>Kitasatosporales</taxon>
        <taxon>Streptomycetaceae</taxon>
        <taxon>Streptomyces</taxon>
    </lineage>
</organism>
<dbReference type="Proteomes" id="UP001183388">
    <property type="component" value="Unassembled WGS sequence"/>
</dbReference>
<name>A0ABU2L6A6_9ACTN</name>